<accession>A0A317L032</accession>
<organism evidence="2 3">
    <name type="scientific">Gracilibacillus dipsosauri</name>
    <dbReference type="NCBI Taxonomy" id="178340"/>
    <lineage>
        <taxon>Bacteria</taxon>
        <taxon>Bacillati</taxon>
        <taxon>Bacillota</taxon>
        <taxon>Bacilli</taxon>
        <taxon>Bacillales</taxon>
        <taxon>Bacillaceae</taxon>
        <taxon>Gracilibacillus</taxon>
    </lineage>
</organism>
<dbReference type="Proteomes" id="UP000245624">
    <property type="component" value="Unassembled WGS sequence"/>
</dbReference>
<evidence type="ECO:0000313" key="3">
    <source>
        <dbReference type="Proteomes" id="UP000245624"/>
    </source>
</evidence>
<proteinExistence type="predicted"/>
<keyword evidence="3" id="KW-1185">Reference proteome</keyword>
<evidence type="ECO:0000256" key="1">
    <source>
        <dbReference type="SAM" id="MobiDB-lite"/>
    </source>
</evidence>
<reference evidence="2 3" key="1">
    <citation type="submission" date="2018-05" db="EMBL/GenBank/DDBJ databases">
        <title>Genomic analysis of Gracilibacillus dipsosauri DD1 reveals novel features of a salt-tolerant amylase.</title>
        <authorList>
            <person name="Deutch C.E."/>
            <person name="Yang S."/>
        </authorList>
    </citation>
    <scope>NUCLEOTIDE SEQUENCE [LARGE SCALE GENOMIC DNA]</scope>
    <source>
        <strain evidence="2 3">DD1</strain>
    </source>
</reference>
<dbReference type="RefSeq" id="WP_219987221.1">
    <property type="nucleotide sequence ID" value="NZ_QGTD01000008.1"/>
</dbReference>
<dbReference type="AlphaFoldDB" id="A0A317L032"/>
<evidence type="ECO:0000313" key="2">
    <source>
        <dbReference type="EMBL" id="PWU68178.1"/>
    </source>
</evidence>
<protein>
    <submittedName>
        <fullName evidence="2">Uncharacterized protein</fullName>
    </submittedName>
</protein>
<gene>
    <name evidence="2" type="ORF">DLJ74_06885</name>
</gene>
<comment type="caution">
    <text evidence="2">The sequence shown here is derived from an EMBL/GenBank/DDBJ whole genome shotgun (WGS) entry which is preliminary data.</text>
</comment>
<dbReference type="EMBL" id="QGTD01000008">
    <property type="protein sequence ID" value="PWU68178.1"/>
    <property type="molecule type" value="Genomic_DNA"/>
</dbReference>
<name>A0A317L032_9BACI</name>
<feature type="non-terminal residue" evidence="2">
    <location>
        <position position="1"/>
    </location>
</feature>
<sequence length="85" mass="9472">LSTKNKNPESNLALNPRLSTKNKNPESNLALNPRLSTKNKNPESNLALKALDLSNILIYRTALRELTLNLSNILKSQERDSFSPA</sequence>
<feature type="region of interest" description="Disordered" evidence="1">
    <location>
        <begin position="1"/>
        <end position="42"/>
    </location>
</feature>